<dbReference type="Gene3D" id="3.40.50.1110">
    <property type="entry name" value="SGNH hydrolase"/>
    <property type="match status" value="1"/>
</dbReference>
<dbReference type="Pfam" id="PF00657">
    <property type="entry name" value="Lipase_GDSL"/>
    <property type="match status" value="1"/>
</dbReference>
<evidence type="ECO:0000313" key="5">
    <source>
        <dbReference type="EMBL" id="PNX68346.1"/>
    </source>
</evidence>
<name>A0A2K3KQ02_TRIPR</name>
<keyword evidence="4" id="KW-0443">Lipid metabolism</keyword>
<sequence>MELMEPMGCLPIVTELSSYEKCNDTVNMVAMNHNQLLLQAVEQLKMEMGESIFFTLDLYNAFLSTIESMQKNHDGMNPLQPCCVEGIFCKSDVCDKPELTFFWDGLHPSQNGWYAVYQLVESSLPQLFEEKNR</sequence>
<dbReference type="EMBL" id="ASHM01104887">
    <property type="protein sequence ID" value="PNX68346.1"/>
    <property type="molecule type" value="Genomic_DNA"/>
</dbReference>
<proteinExistence type="inferred from homology"/>
<dbReference type="PANTHER" id="PTHR46020">
    <property type="entry name" value="OSJNBB0059K02.9 PROTEIN"/>
    <property type="match status" value="1"/>
</dbReference>
<evidence type="ECO:0000256" key="4">
    <source>
        <dbReference type="ARBA" id="ARBA00023098"/>
    </source>
</evidence>
<dbReference type="PANTHER" id="PTHR46020:SF4">
    <property type="entry name" value="OS04G0650200 PROTEIN"/>
    <property type="match status" value="1"/>
</dbReference>
<comment type="similarity">
    <text evidence="1">Belongs to the 'GDSL' lipolytic enzyme family.</text>
</comment>
<evidence type="ECO:0000256" key="1">
    <source>
        <dbReference type="ARBA" id="ARBA00008668"/>
    </source>
</evidence>
<gene>
    <name evidence="5" type="ORF">L195_g056117</name>
</gene>
<accession>A0A2K3KQ02</accession>
<evidence type="ECO:0000256" key="2">
    <source>
        <dbReference type="ARBA" id="ARBA00022801"/>
    </source>
</evidence>
<keyword evidence="2" id="KW-0378">Hydrolase</keyword>
<dbReference type="AlphaFoldDB" id="A0A2K3KQ02"/>
<dbReference type="InterPro" id="IPR036514">
    <property type="entry name" value="SGNH_hydro_sf"/>
</dbReference>
<comment type="caution">
    <text evidence="5">The sequence shown here is derived from an EMBL/GenBank/DDBJ whole genome shotgun (WGS) entry which is preliminary data.</text>
</comment>
<protein>
    <submittedName>
        <fullName evidence="5">GDSL esterase/lipase</fullName>
    </submittedName>
</protein>
<evidence type="ECO:0000256" key="3">
    <source>
        <dbReference type="ARBA" id="ARBA00022963"/>
    </source>
</evidence>
<dbReference type="STRING" id="57577.A0A2K3KQ02"/>
<dbReference type="Proteomes" id="UP000236291">
    <property type="component" value="Unassembled WGS sequence"/>
</dbReference>
<dbReference type="GO" id="GO:0016042">
    <property type="term" value="P:lipid catabolic process"/>
    <property type="evidence" value="ECO:0007669"/>
    <property type="project" value="UniProtKB-KW"/>
</dbReference>
<dbReference type="InterPro" id="IPR001087">
    <property type="entry name" value="GDSL"/>
</dbReference>
<organism evidence="5 6">
    <name type="scientific">Trifolium pratense</name>
    <name type="common">Red clover</name>
    <dbReference type="NCBI Taxonomy" id="57577"/>
    <lineage>
        <taxon>Eukaryota</taxon>
        <taxon>Viridiplantae</taxon>
        <taxon>Streptophyta</taxon>
        <taxon>Embryophyta</taxon>
        <taxon>Tracheophyta</taxon>
        <taxon>Spermatophyta</taxon>
        <taxon>Magnoliopsida</taxon>
        <taxon>eudicotyledons</taxon>
        <taxon>Gunneridae</taxon>
        <taxon>Pentapetalae</taxon>
        <taxon>rosids</taxon>
        <taxon>fabids</taxon>
        <taxon>Fabales</taxon>
        <taxon>Fabaceae</taxon>
        <taxon>Papilionoideae</taxon>
        <taxon>50 kb inversion clade</taxon>
        <taxon>NPAAA clade</taxon>
        <taxon>Hologalegina</taxon>
        <taxon>IRL clade</taxon>
        <taxon>Trifolieae</taxon>
        <taxon>Trifolium</taxon>
    </lineage>
</organism>
<reference evidence="5 6" key="1">
    <citation type="journal article" date="2014" name="Am. J. Bot.">
        <title>Genome assembly and annotation for red clover (Trifolium pratense; Fabaceae).</title>
        <authorList>
            <person name="Istvanek J."/>
            <person name="Jaros M."/>
            <person name="Krenek A."/>
            <person name="Repkova J."/>
        </authorList>
    </citation>
    <scope>NUCLEOTIDE SEQUENCE [LARGE SCALE GENOMIC DNA]</scope>
    <source>
        <strain evidence="6">cv. Tatra</strain>
        <tissue evidence="5">Young leaves</tissue>
    </source>
</reference>
<reference evidence="5 6" key="2">
    <citation type="journal article" date="2017" name="Front. Plant Sci.">
        <title>Gene Classification and Mining of Molecular Markers Useful in Red Clover (Trifolium pratense) Breeding.</title>
        <authorList>
            <person name="Istvanek J."/>
            <person name="Dluhosova J."/>
            <person name="Dluhos P."/>
            <person name="Patkova L."/>
            <person name="Nedelnik J."/>
            <person name="Repkova J."/>
        </authorList>
    </citation>
    <scope>NUCLEOTIDE SEQUENCE [LARGE SCALE GENOMIC DNA]</scope>
    <source>
        <strain evidence="6">cv. Tatra</strain>
        <tissue evidence="5">Young leaves</tissue>
    </source>
</reference>
<keyword evidence="3" id="KW-0442">Lipid degradation</keyword>
<dbReference type="GO" id="GO:0016788">
    <property type="term" value="F:hydrolase activity, acting on ester bonds"/>
    <property type="evidence" value="ECO:0007669"/>
    <property type="project" value="InterPro"/>
</dbReference>
<evidence type="ECO:0000313" key="6">
    <source>
        <dbReference type="Proteomes" id="UP000236291"/>
    </source>
</evidence>